<comment type="caution">
    <text evidence="1">The sequence shown here is derived from an EMBL/GenBank/DDBJ whole genome shotgun (WGS) entry which is preliminary data.</text>
</comment>
<organism evidence="1 2">
    <name type="scientific">Capsicum annuum</name>
    <name type="common">Capsicum pepper</name>
    <dbReference type="NCBI Taxonomy" id="4072"/>
    <lineage>
        <taxon>Eukaryota</taxon>
        <taxon>Viridiplantae</taxon>
        <taxon>Streptophyta</taxon>
        <taxon>Embryophyta</taxon>
        <taxon>Tracheophyta</taxon>
        <taxon>Spermatophyta</taxon>
        <taxon>Magnoliopsida</taxon>
        <taxon>eudicotyledons</taxon>
        <taxon>Gunneridae</taxon>
        <taxon>Pentapetalae</taxon>
        <taxon>asterids</taxon>
        <taxon>lamiids</taxon>
        <taxon>Solanales</taxon>
        <taxon>Solanaceae</taxon>
        <taxon>Solanoideae</taxon>
        <taxon>Capsiceae</taxon>
        <taxon>Capsicum</taxon>
    </lineage>
</organism>
<protein>
    <submittedName>
        <fullName evidence="1">Uncharacterized protein</fullName>
    </submittedName>
</protein>
<evidence type="ECO:0000313" key="1">
    <source>
        <dbReference type="EMBL" id="PHT68143.1"/>
    </source>
</evidence>
<evidence type="ECO:0000313" key="2">
    <source>
        <dbReference type="Proteomes" id="UP000222542"/>
    </source>
</evidence>
<dbReference type="PANTHER" id="PTHR13937:SF10">
    <property type="entry name" value="EUKARYOTIC TRANSLATION INITIATION FACTOR 3 SUBUNIT C"/>
    <property type="match status" value="1"/>
</dbReference>
<name>A0A2G2YEG2_CAPAN</name>
<sequence>MILEVLNMEANRHDIKCRIISKNFQRLLEISERQTFIGPSKNVSDLIMDATRALRQRDFLKAFDVTNSLDMWRFLKDKYSVLKMITIKIKEEALRTYLFPYSPSCNSLKFGLAYSEQ</sequence>
<accession>A0A2G2YEG2</accession>
<dbReference type="GO" id="GO:0003743">
    <property type="term" value="F:translation initiation factor activity"/>
    <property type="evidence" value="ECO:0007669"/>
    <property type="project" value="InterPro"/>
</dbReference>
<dbReference type="Gramene" id="PHT68143">
    <property type="protein sequence ID" value="PHT68143"/>
    <property type="gene ID" value="T459_27630"/>
</dbReference>
<reference evidence="1 2" key="1">
    <citation type="journal article" date="2014" name="Nat. Genet.">
        <title>Genome sequence of the hot pepper provides insights into the evolution of pungency in Capsicum species.</title>
        <authorList>
            <person name="Kim S."/>
            <person name="Park M."/>
            <person name="Yeom S.I."/>
            <person name="Kim Y.M."/>
            <person name="Lee J.M."/>
            <person name="Lee H.A."/>
            <person name="Seo E."/>
            <person name="Choi J."/>
            <person name="Cheong K."/>
            <person name="Kim K.T."/>
            <person name="Jung K."/>
            <person name="Lee G.W."/>
            <person name="Oh S.K."/>
            <person name="Bae C."/>
            <person name="Kim S.B."/>
            <person name="Lee H.Y."/>
            <person name="Kim S.Y."/>
            <person name="Kim M.S."/>
            <person name="Kang B.C."/>
            <person name="Jo Y.D."/>
            <person name="Yang H.B."/>
            <person name="Jeong H.J."/>
            <person name="Kang W.H."/>
            <person name="Kwon J.K."/>
            <person name="Shin C."/>
            <person name="Lim J.Y."/>
            <person name="Park J.H."/>
            <person name="Huh J.H."/>
            <person name="Kim J.S."/>
            <person name="Kim B.D."/>
            <person name="Cohen O."/>
            <person name="Paran I."/>
            <person name="Suh M.C."/>
            <person name="Lee S.B."/>
            <person name="Kim Y.K."/>
            <person name="Shin Y."/>
            <person name="Noh S.J."/>
            <person name="Park J."/>
            <person name="Seo Y.S."/>
            <person name="Kwon S.Y."/>
            <person name="Kim H.A."/>
            <person name="Park J.M."/>
            <person name="Kim H.J."/>
            <person name="Choi S.B."/>
            <person name="Bosland P.W."/>
            <person name="Reeves G."/>
            <person name="Jo S.H."/>
            <person name="Lee B.W."/>
            <person name="Cho H.T."/>
            <person name="Choi H.S."/>
            <person name="Lee M.S."/>
            <person name="Yu Y."/>
            <person name="Do Choi Y."/>
            <person name="Park B.S."/>
            <person name="van Deynze A."/>
            <person name="Ashrafi H."/>
            <person name="Hill T."/>
            <person name="Kim W.T."/>
            <person name="Pai H.S."/>
            <person name="Ahn H.K."/>
            <person name="Yeam I."/>
            <person name="Giovannoni J.J."/>
            <person name="Rose J.K."/>
            <person name="Sorensen I."/>
            <person name="Lee S.J."/>
            <person name="Kim R.W."/>
            <person name="Choi I.Y."/>
            <person name="Choi B.S."/>
            <person name="Lim J.S."/>
            <person name="Lee Y.H."/>
            <person name="Choi D."/>
        </authorList>
    </citation>
    <scope>NUCLEOTIDE SEQUENCE [LARGE SCALE GENOMIC DNA]</scope>
    <source>
        <strain evidence="2">cv. CM334</strain>
    </source>
</reference>
<reference evidence="1 2" key="2">
    <citation type="journal article" date="2017" name="Genome Biol.">
        <title>New reference genome sequences of hot pepper reveal the massive evolution of plant disease-resistance genes by retroduplication.</title>
        <authorList>
            <person name="Kim S."/>
            <person name="Park J."/>
            <person name="Yeom S.I."/>
            <person name="Kim Y.M."/>
            <person name="Seo E."/>
            <person name="Kim K.T."/>
            <person name="Kim M.S."/>
            <person name="Lee J.M."/>
            <person name="Cheong K."/>
            <person name="Shin H.S."/>
            <person name="Kim S.B."/>
            <person name="Han K."/>
            <person name="Lee J."/>
            <person name="Park M."/>
            <person name="Lee H.A."/>
            <person name="Lee H.Y."/>
            <person name="Lee Y."/>
            <person name="Oh S."/>
            <person name="Lee J.H."/>
            <person name="Choi E."/>
            <person name="Choi E."/>
            <person name="Lee S.E."/>
            <person name="Jeon J."/>
            <person name="Kim H."/>
            <person name="Choi G."/>
            <person name="Song H."/>
            <person name="Lee J."/>
            <person name="Lee S.C."/>
            <person name="Kwon J.K."/>
            <person name="Lee H.Y."/>
            <person name="Koo N."/>
            <person name="Hong Y."/>
            <person name="Kim R.W."/>
            <person name="Kang W.H."/>
            <person name="Huh J.H."/>
            <person name="Kang B.C."/>
            <person name="Yang T.J."/>
            <person name="Lee Y.H."/>
            <person name="Bennetzen J.L."/>
            <person name="Choi D."/>
        </authorList>
    </citation>
    <scope>NUCLEOTIDE SEQUENCE [LARGE SCALE GENOMIC DNA]</scope>
    <source>
        <strain evidence="2">cv. CM334</strain>
    </source>
</reference>
<dbReference type="InterPro" id="IPR027516">
    <property type="entry name" value="EIF3C"/>
</dbReference>
<proteinExistence type="predicted"/>
<dbReference type="PANTHER" id="PTHR13937">
    <property type="entry name" value="EUKARYOTIC TRANSLATION INITATION FACTOR 3, SUBUNIT 8 EIF3S8 -RELATED"/>
    <property type="match status" value="1"/>
</dbReference>
<dbReference type="STRING" id="4072.A0A2G2YEG2"/>
<dbReference type="GO" id="GO:0003723">
    <property type="term" value="F:RNA binding"/>
    <property type="evidence" value="ECO:0007669"/>
    <property type="project" value="InterPro"/>
</dbReference>
<dbReference type="Proteomes" id="UP000222542">
    <property type="component" value="Unassembled WGS sequence"/>
</dbReference>
<dbReference type="EMBL" id="AYRZ02000011">
    <property type="protein sequence ID" value="PHT68143.1"/>
    <property type="molecule type" value="Genomic_DNA"/>
</dbReference>
<dbReference type="GO" id="GO:0031369">
    <property type="term" value="F:translation initiation factor binding"/>
    <property type="evidence" value="ECO:0007669"/>
    <property type="project" value="InterPro"/>
</dbReference>
<dbReference type="GO" id="GO:0005852">
    <property type="term" value="C:eukaryotic translation initiation factor 3 complex"/>
    <property type="evidence" value="ECO:0007669"/>
    <property type="project" value="InterPro"/>
</dbReference>
<keyword evidence="2" id="KW-1185">Reference proteome</keyword>
<dbReference type="AlphaFoldDB" id="A0A2G2YEG2"/>
<gene>
    <name evidence="1" type="ORF">T459_27630</name>
</gene>